<gene>
    <name evidence="3" type="ORF">BE04_02940</name>
</gene>
<proteinExistence type="predicted"/>
<dbReference type="Proteomes" id="UP000075604">
    <property type="component" value="Unassembled WGS sequence"/>
</dbReference>
<dbReference type="Pfam" id="PF10290">
    <property type="entry name" value="YJL171C_Tos1_N"/>
    <property type="match status" value="1"/>
</dbReference>
<sequence length="391" mass="41786">SGGAPGGDPYPTENVGPVTRGGTMTFQNIGAPGYWGRRIEAEPGDPRCDVESATLSFSWGDEFCCRTRHEVTSASLSPFNEQMTLILRGPLRVKQLAVYQPRGAGDRWVRRSFWDRRAPQALADLKLTGPDGAGAFSGDLGNACHWYAMRDAPFPCGPGSDPYCPAGGPDVNYHGWEGSKLVVLLASMPYADDPSLAQLSCADGPSDGWTDAPWVGFSASELMRDGWGKYHPCHCYANTDPGVGDGCGEINVFETVSEAEGLEYGNRNILSTGLRSYQVGHLGGSVCGKQRCDVASFPDTADLLDACGQAALDAGAVLDAEDPGGGCPVWRRPLDDRFFFILLDEPKRTVQVGVVHPAAIPASASEIFPGLPEEVSQASMDRLAALRLPER</sequence>
<accession>A0A150PLU8</accession>
<evidence type="ECO:0000259" key="2">
    <source>
        <dbReference type="Pfam" id="PF10290"/>
    </source>
</evidence>
<evidence type="ECO:0000313" key="3">
    <source>
        <dbReference type="EMBL" id="KYF56418.1"/>
    </source>
</evidence>
<name>A0A150PLU8_SORCE</name>
<dbReference type="AlphaFoldDB" id="A0A150PLU8"/>
<evidence type="ECO:0000256" key="1">
    <source>
        <dbReference type="SAM" id="MobiDB-lite"/>
    </source>
</evidence>
<protein>
    <recommendedName>
        <fullName evidence="2">Cell wall protein YJL171C/Tos1 N-terminal domain-containing protein</fullName>
    </recommendedName>
</protein>
<reference evidence="3 4" key="1">
    <citation type="submission" date="2014-02" db="EMBL/GenBank/DDBJ databases">
        <title>The small core and large imbalanced accessory genome model reveals a collaborative survival strategy of Sorangium cellulosum strains in nature.</title>
        <authorList>
            <person name="Han K."/>
            <person name="Peng R."/>
            <person name="Blom J."/>
            <person name="Li Y.-Z."/>
        </authorList>
    </citation>
    <scope>NUCLEOTIDE SEQUENCE [LARGE SCALE GENOMIC DNA]</scope>
    <source>
        <strain evidence="3 4">So0157-18</strain>
    </source>
</reference>
<feature type="non-terminal residue" evidence="3">
    <location>
        <position position="1"/>
    </location>
</feature>
<evidence type="ECO:0000313" key="4">
    <source>
        <dbReference type="Proteomes" id="UP000075604"/>
    </source>
</evidence>
<feature type="domain" description="Cell wall protein YJL171C/Tos1 N-terminal" evidence="2">
    <location>
        <begin position="64"/>
        <end position="101"/>
    </location>
</feature>
<dbReference type="EMBL" id="JELX01002137">
    <property type="protein sequence ID" value="KYF56418.1"/>
    <property type="molecule type" value="Genomic_DNA"/>
</dbReference>
<comment type="caution">
    <text evidence="3">The sequence shown here is derived from an EMBL/GenBank/DDBJ whole genome shotgun (WGS) entry which is preliminary data.</text>
</comment>
<organism evidence="3 4">
    <name type="scientific">Sorangium cellulosum</name>
    <name type="common">Polyangium cellulosum</name>
    <dbReference type="NCBI Taxonomy" id="56"/>
    <lineage>
        <taxon>Bacteria</taxon>
        <taxon>Pseudomonadati</taxon>
        <taxon>Myxococcota</taxon>
        <taxon>Polyangia</taxon>
        <taxon>Polyangiales</taxon>
        <taxon>Polyangiaceae</taxon>
        <taxon>Sorangium</taxon>
    </lineage>
</organism>
<feature type="region of interest" description="Disordered" evidence="1">
    <location>
        <begin position="1"/>
        <end position="22"/>
    </location>
</feature>
<dbReference type="InterPro" id="IPR018807">
    <property type="entry name" value="YJL171C/Tos1_N"/>
</dbReference>